<reference evidence="1" key="1">
    <citation type="journal article" date="2023" name="Genome Biol. Evol.">
        <title>Long-read-based Genome Assembly of Drosophila gunungcola Reveals Fewer Chemosensory Genes in Flower-breeding Species.</title>
        <authorList>
            <person name="Negi A."/>
            <person name="Liao B.Y."/>
            <person name="Yeh S.D."/>
        </authorList>
    </citation>
    <scope>NUCLEOTIDE SEQUENCE</scope>
    <source>
        <strain evidence="1">Sukarami</strain>
    </source>
</reference>
<proteinExistence type="predicted"/>
<dbReference type="EMBL" id="JAMKOV010000007">
    <property type="protein sequence ID" value="KAI8038587.1"/>
    <property type="molecule type" value="Genomic_DNA"/>
</dbReference>
<keyword evidence="2" id="KW-1185">Reference proteome</keyword>
<dbReference type="Proteomes" id="UP001059596">
    <property type="component" value="Unassembled WGS sequence"/>
</dbReference>
<gene>
    <name evidence="1" type="ORF">M5D96_008495</name>
</gene>
<evidence type="ECO:0000313" key="1">
    <source>
        <dbReference type="EMBL" id="KAI8038587.1"/>
    </source>
</evidence>
<dbReference type="AlphaFoldDB" id="A0A9Q0BNC7"/>
<feature type="non-terminal residue" evidence="1">
    <location>
        <position position="1"/>
    </location>
</feature>
<comment type="caution">
    <text evidence="1">The sequence shown here is derived from an EMBL/GenBank/DDBJ whole genome shotgun (WGS) entry which is preliminary data.</text>
</comment>
<name>A0A9Q0BNC7_9MUSC</name>
<evidence type="ECO:0000313" key="2">
    <source>
        <dbReference type="Proteomes" id="UP001059596"/>
    </source>
</evidence>
<protein>
    <submittedName>
        <fullName evidence="1">Uncharacterized protein</fullName>
    </submittedName>
</protein>
<organism evidence="1 2">
    <name type="scientific">Drosophila gunungcola</name>
    <name type="common">fruit fly</name>
    <dbReference type="NCBI Taxonomy" id="103775"/>
    <lineage>
        <taxon>Eukaryota</taxon>
        <taxon>Metazoa</taxon>
        <taxon>Ecdysozoa</taxon>
        <taxon>Arthropoda</taxon>
        <taxon>Hexapoda</taxon>
        <taxon>Insecta</taxon>
        <taxon>Pterygota</taxon>
        <taxon>Neoptera</taxon>
        <taxon>Endopterygota</taxon>
        <taxon>Diptera</taxon>
        <taxon>Brachycera</taxon>
        <taxon>Muscomorpha</taxon>
        <taxon>Ephydroidea</taxon>
        <taxon>Drosophilidae</taxon>
        <taxon>Drosophila</taxon>
        <taxon>Sophophora</taxon>
    </lineage>
</organism>
<sequence>SQFFARRLHFSPDAKVTASCQNPSKSRLTHTQNCQTLTFATALK</sequence>
<accession>A0A9Q0BNC7</accession>